<evidence type="ECO:0000313" key="1">
    <source>
        <dbReference type="EMBL" id="KKL68417.1"/>
    </source>
</evidence>
<accession>A0A0F9GZC3</accession>
<dbReference type="EMBL" id="LAZR01026536">
    <property type="protein sequence ID" value="KKL68417.1"/>
    <property type="molecule type" value="Genomic_DNA"/>
</dbReference>
<protein>
    <submittedName>
        <fullName evidence="1">Uncharacterized protein</fullName>
    </submittedName>
</protein>
<comment type="caution">
    <text evidence="1">The sequence shown here is derived from an EMBL/GenBank/DDBJ whole genome shotgun (WGS) entry which is preliminary data.</text>
</comment>
<organism evidence="1">
    <name type="scientific">marine sediment metagenome</name>
    <dbReference type="NCBI Taxonomy" id="412755"/>
    <lineage>
        <taxon>unclassified sequences</taxon>
        <taxon>metagenomes</taxon>
        <taxon>ecological metagenomes</taxon>
    </lineage>
</organism>
<feature type="non-terminal residue" evidence="1">
    <location>
        <position position="34"/>
    </location>
</feature>
<name>A0A0F9GZC3_9ZZZZ</name>
<proteinExistence type="predicted"/>
<dbReference type="AlphaFoldDB" id="A0A0F9GZC3"/>
<reference evidence="1" key="1">
    <citation type="journal article" date="2015" name="Nature">
        <title>Complex archaea that bridge the gap between prokaryotes and eukaryotes.</title>
        <authorList>
            <person name="Spang A."/>
            <person name="Saw J.H."/>
            <person name="Jorgensen S.L."/>
            <person name="Zaremba-Niedzwiedzka K."/>
            <person name="Martijn J."/>
            <person name="Lind A.E."/>
            <person name="van Eijk R."/>
            <person name="Schleper C."/>
            <person name="Guy L."/>
            <person name="Ettema T.J."/>
        </authorList>
    </citation>
    <scope>NUCLEOTIDE SEQUENCE</scope>
</reference>
<sequence>MTDTNKSVESRQYQQDALRQEFIPVDIPTVTARQ</sequence>
<gene>
    <name evidence="1" type="ORF">LCGC14_2125160</name>
</gene>